<dbReference type="RefSeq" id="WP_149294854.1">
    <property type="nucleotide sequence ID" value="NZ_CP043473.1"/>
</dbReference>
<dbReference type="EMBL" id="CP043473">
    <property type="protein sequence ID" value="QEL54467.1"/>
    <property type="molecule type" value="Genomic_DNA"/>
</dbReference>
<gene>
    <name evidence="1" type="ORF">FYK34_02220</name>
</gene>
<reference evidence="1 2" key="1">
    <citation type="submission" date="2019-08" db="EMBL/GenBank/DDBJ databases">
        <title>Chromobacterium paludis, a novel bacterium isolated from a Maryland marsh pond.</title>
        <authorList>
            <person name="Blackburn M.B."/>
            <person name="Gundersen-Rindal D.E."/>
        </authorList>
    </citation>
    <scope>NUCLEOTIDE SEQUENCE [LARGE SCALE GENOMIC DNA]</scope>
    <source>
        <strain evidence="2">IIBBL 257-1</strain>
    </source>
</reference>
<dbReference type="Proteomes" id="UP000322079">
    <property type="component" value="Chromosome"/>
</dbReference>
<organism evidence="1 2">
    <name type="scientific">Chromobacterium paludis</name>
    <dbReference type="NCBI Taxonomy" id="2605945"/>
    <lineage>
        <taxon>Bacteria</taxon>
        <taxon>Pseudomonadati</taxon>
        <taxon>Pseudomonadota</taxon>
        <taxon>Betaproteobacteria</taxon>
        <taxon>Neisseriales</taxon>
        <taxon>Chromobacteriaceae</taxon>
        <taxon>Chromobacterium</taxon>
    </lineage>
</organism>
<protein>
    <recommendedName>
        <fullName evidence="3">PilZ domain-containing protein</fullName>
    </recommendedName>
</protein>
<keyword evidence="2" id="KW-1185">Reference proteome</keyword>
<accession>A0A5C1DEY8</accession>
<evidence type="ECO:0008006" key="3">
    <source>
        <dbReference type="Google" id="ProtNLM"/>
    </source>
</evidence>
<proteinExistence type="predicted"/>
<evidence type="ECO:0000313" key="1">
    <source>
        <dbReference type="EMBL" id="QEL54467.1"/>
    </source>
</evidence>
<sequence>MLDFFSRGAKGKPDPLANAESAKAHVDALKQEFGAAAHDKVAELLDSLHTPSLELSADTLEAVLMLNQETQALHDALCVQYLMNARMPKVLESQLRNQILAYGKHFTEFYQYALPAVADSPNGIKIVNQLPLVLARILFYLTEYARWQFFRNFQPDEVFWLNVNQLYQLAEQRGFDSQPVFLFGEHSHATTVQDLYLTLQMMSLLSNGNLTARQLNFSYQLLCLLSNRMTLSRVFFAEASFGVQLNDAKPAARVGMVAPSESSRYWNTAELVEILHNWAIMLEAGRVPGELRRLIEPGADASLLRMLTREWAVRPVLFARAERQAVKNRQVEVAHRLTLLHKLVRRPDEETSGNPRGDKDSYEDAANIRIYGFVTSRKREKSVTPLPAASGLSLAGETAEPAPEREFPKWALENISQTGLGVSLDVLGNEWVGLGGLIGYRESGTENWCLGIVRRIRRTSRERIYLGIETLTTRPLAASLRPTDARLIDPTLPPDQVWLAGHISLFLPYRRGDKLINALILPVSLYTLGKQYYMTARGKHFQIALGKVLEKGSDWCMAEVELVQALEKLPVVL</sequence>
<name>A0A5C1DEY8_9NEIS</name>
<evidence type="ECO:0000313" key="2">
    <source>
        <dbReference type="Proteomes" id="UP000322079"/>
    </source>
</evidence>
<dbReference type="AlphaFoldDB" id="A0A5C1DEY8"/>
<dbReference type="KEGG" id="chrm:FYK34_02220"/>